<organism evidence="5 6">
    <name type="scientific">Sinocyclocheilus anshuiensis</name>
    <dbReference type="NCBI Taxonomy" id="1608454"/>
    <lineage>
        <taxon>Eukaryota</taxon>
        <taxon>Metazoa</taxon>
        <taxon>Chordata</taxon>
        <taxon>Craniata</taxon>
        <taxon>Vertebrata</taxon>
        <taxon>Euteleostomi</taxon>
        <taxon>Actinopterygii</taxon>
        <taxon>Neopterygii</taxon>
        <taxon>Teleostei</taxon>
        <taxon>Ostariophysi</taxon>
        <taxon>Cypriniformes</taxon>
        <taxon>Cyprinidae</taxon>
        <taxon>Cyprininae</taxon>
        <taxon>Sinocyclocheilus</taxon>
    </lineage>
</organism>
<reference evidence="5" key="2">
    <citation type="submission" date="2025-09" db="UniProtKB">
        <authorList>
            <consortium name="Ensembl"/>
        </authorList>
    </citation>
    <scope>IDENTIFICATION</scope>
</reference>
<feature type="transmembrane region" description="Helical" evidence="3">
    <location>
        <begin position="273"/>
        <end position="292"/>
    </location>
</feature>
<feature type="transmembrane region" description="Helical" evidence="3">
    <location>
        <begin position="246"/>
        <end position="267"/>
    </location>
</feature>
<dbReference type="InterPro" id="IPR008075">
    <property type="entry name" value="LIMR"/>
</dbReference>
<sequence>MLFLLGLLILGIVWVASALIDNDAASMESLYGMSLNPPPAVVDACIFMGVLSAIPLFLMCVFKTASCLISSVCTPVGLSRMFTVMGQLLVKPTILEDLDEQIYCIQLQEEALERRLNGECFCFLHDGQMQELDNIRNQRNKLERRKKASAWEKNLLYPIVMLILLAGTAISVLLVALNIVYLLVDETALPKGSTRDIGNASLSTFGVAQAVIEIILMFYLLVSSVVGFYSLRIFQELTPRKDDTTMTTIIGCCVSILVLSSALPVMSRTLGKVLLTCMCTLSFISVCVFLGVTINIASSVCLCLDTTIFIHFPAALTYTHTGKLISTVKI</sequence>
<keyword evidence="6" id="KW-1185">Reference proteome</keyword>
<keyword evidence="2" id="KW-0175">Coiled coil</keyword>
<evidence type="ECO:0000313" key="6">
    <source>
        <dbReference type="Proteomes" id="UP000472260"/>
    </source>
</evidence>
<evidence type="ECO:0000313" key="5">
    <source>
        <dbReference type="Ensembl" id="ENSSANP00000045674.1"/>
    </source>
</evidence>
<feature type="transmembrane region" description="Helical" evidence="3">
    <location>
        <begin position="155"/>
        <end position="184"/>
    </location>
</feature>
<dbReference type="GO" id="GO:0007165">
    <property type="term" value="P:signal transduction"/>
    <property type="evidence" value="ECO:0007669"/>
    <property type="project" value="TreeGrafter"/>
</dbReference>
<feature type="chain" id="PRO_5025609814" description="Limb development membrane protein 1" evidence="4">
    <location>
        <begin position="19"/>
        <end position="330"/>
    </location>
</feature>
<dbReference type="Pfam" id="PF04791">
    <property type="entry name" value="LMBR1"/>
    <property type="match status" value="1"/>
</dbReference>
<dbReference type="InterPro" id="IPR006876">
    <property type="entry name" value="LMBR1-like_membr_prot"/>
</dbReference>
<keyword evidence="3" id="KW-0472">Membrane</keyword>
<evidence type="ECO:0000256" key="2">
    <source>
        <dbReference type="SAM" id="Coils"/>
    </source>
</evidence>
<evidence type="ECO:0000256" key="1">
    <source>
        <dbReference type="ARBA" id="ARBA00010487"/>
    </source>
</evidence>
<dbReference type="PANTHER" id="PTHR12625">
    <property type="entry name" value="LIPOCALIN-1 INTERACTING MEMBRANE RECEPTOR LIMR"/>
    <property type="match status" value="1"/>
</dbReference>
<feature type="coiled-coil region" evidence="2">
    <location>
        <begin position="95"/>
        <end position="152"/>
    </location>
</feature>
<dbReference type="GO" id="GO:0004888">
    <property type="term" value="F:transmembrane signaling receptor activity"/>
    <property type="evidence" value="ECO:0007669"/>
    <property type="project" value="TreeGrafter"/>
</dbReference>
<feature type="transmembrane region" description="Helical" evidence="3">
    <location>
        <begin position="204"/>
        <end position="234"/>
    </location>
</feature>
<keyword evidence="4" id="KW-0732">Signal</keyword>
<evidence type="ECO:0008006" key="7">
    <source>
        <dbReference type="Google" id="ProtNLM"/>
    </source>
</evidence>
<comment type="similarity">
    <text evidence="1">Belongs to the LIMR family.</text>
</comment>
<dbReference type="AlphaFoldDB" id="A0A671NHV5"/>
<evidence type="ECO:0000256" key="3">
    <source>
        <dbReference type="SAM" id="Phobius"/>
    </source>
</evidence>
<dbReference type="Proteomes" id="UP000472260">
    <property type="component" value="Unassembled WGS sequence"/>
</dbReference>
<proteinExistence type="inferred from homology"/>
<evidence type="ECO:0000256" key="4">
    <source>
        <dbReference type="SAM" id="SignalP"/>
    </source>
</evidence>
<name>A0A671NHV5_9TELE</name>
<dbReference type="Ensembl" id="ENSSANT00000048590.1">
    <property type="protein sequence ID" value="ENSSANP00000045674.1"/>
    <property type="gene ID" value="ENSSANG00000023057.1"/>
</dbReference>
<dbReference type="GO" id="GO:0005886">
    <property type="term" value="C:plasma membrane"/>
    <property type="evidence" value="ECO:0007669"/>
    <property type="project" value="TreeGrafter"/>
</dbReference>
<protein>
    <recommendedName>
        <fullName evidence="7">Limb development membrane protein 1</fullName>
    </recommendedName>
</protein>
<keyword evidence="3" id="KW-1133">Transmembrane helix</keyword>
<feature type="signal peptide" evidence="4">
    <location>
        <begin position="1"/>
        <end position="18"/>
    </location>
</feature>
<accession>A0A671NHV5</accession>
<gene>
    <name evidence="5" type="primary">lmbr1</name>
</gene>
<feature type="transmembrane region" description="Helical" evidence="3">
    <location>
        <begin position="41"/>
        <end position="62"/>
    </location>
</feature>
<reference evidence="5" key="1">
    <citation type="submission" date="2025-08" db="UniProtKB">
        <authorList>
            <consortium name="Ensembl"/>
        </authorList>
    </citation>
    <scope>IDENTIFICATION</scope>
</reference>
<dbReference type="PANTHER" id="PTHR12625:SF1">
    <property type="entry name" value="LIMB REGION 1 PROTEIN HOMOLOG"/>
    <property type="match status" value="1"/>
</dbReference>
<keyword evidence="3" id="KW-0812">Transmembrane</keyword>